<gene>
    <name evidence="1" type="ORF">GMARGA_LOCUS6048</name>
</gene>
<evidence type="ECO:0000313" key="2">
    <source>
        <dbReference type="Proteomes" id="UP000789901"/>
    </source>
</evidence>
<dbReference type="EMBL" id="CAJVQB010002667">
    <property type="protein sequence ID" value="CAG8583212.1"/>
    <property type="molecule type" value="Genomic_DNA"/>
</dbReference>
<reference evidence="1 2" key="1">
    <citation type="submission" date="2021-06" db="EMBL/GenBank/DDBJ databases">
        <authorList>
            <person name="Kallberg Y."/>
            <person name="Tangrot J."/>
            <person name="Rosling A."/>
        </authorList>
    </citation>
    <scope>NUCLEOTIDE SEQUENCE [LARGE SCALE GENOMIC DNA]</scope>
    <source>
        <strain evidence="1 2">120-4 pot B 10/14</strain>
    </source>
</reference>
<evidence type="ECO:0000313" key="1">
    <source>
        <dbReference type="EMBL" id="CAG8583212.1"/>
    </source>
</evidence>
<protein>
    <submittedName>
        <fullName evidence="1">4261_t:CDS:1</fullName>
    </submittedName>
</protein>
<sequence>MKDQRELYLLTGFGKDSFFVTPQTYESHPDKFLSFYKYIQTKYNYTGKISVPYLLELTCTKNVVWLHSFIATDKIDKELANTFTLKLEESNIELKNTRKKLCESLETINKLHKQLEKISNSTSNNESTNDSINSEFLSCIFEKLIGKEKLGSSILVSTKVYFELILNKPFSVYGNKDIINYKHTIQVFGLSIRITIIYSNCGTQTDYHNKVSDFNFSRAISATGLVRGMN</sequence>
<dbReference type="Proteomes" id="UP000789901">
    <property type="component" value="Unassembled WGS sequence"/>
</dbReference>
<proteinExistence type="predicted"/>
<name>A0ABN7UH13_GIGMA</name>
<organism evidence="1 2">
    <name type="scientific">Gigaspora margarita</name>
    <dbReference type="NCBI Taxonomy" id="4874"/>
    <lineage>
        <taxon>Eukaryota</taxon>
        <taxon>Fungi</taxon>
        <taxon>Fungi incertae sedis</taxon>
        <taxon>Mucoromycota</taxon>
        <taxon>Glomeromycotina</taxon>
        <taxon>Glomeromycetes</taxon>
        <taxon>Diversisporales</taxon>
        <taxon>Gigasporaceae</taxon>
        <taxon>Gigaspora</taxon>
    </lineage>
</organism>
<comment type="caution">
    <text evidence="1">The sequence shown here is derived from an EMBL/GenBank/DDBJ whole genome shotgun (WGS) entry which is preliminary data.</text>
</comment>
<keyword evidence="2" id="KW-1185">Reference proteome</keyword>
<accession>A0ABN7UH13</accession>